<evidence type="ECO:0000256" key="1">
    <source>
        <dbReference type="ARBA" id="ARBA00004496"/>
    </source>
</evidence>
<keyword evidence="4" id="KW-0378">Hydrolase</keyword>
<organism evidence="11 12">
    <name type="scientific">Leptomonas pyrrhocoris</name>
    <name type="common">Firebug parasite</name>
    <dbReference type="NCBI Taxonomy" id="157538"/>
    <lineage>
        <taxon>Eukaryota</taxon>
        <taxon>Discoba</taxon>
        <taxon>Euglenozoa</taxon>
        <taxon>Kinetoplastea</taxon>
        <taxon>Metakinetoplastina</taxon>
        <taxon>Trypanosomatida</taxon>
        <taxon>Trypanosomatidae</taxon>
        <taxon>Leishmaniinae</taxon>
        <taxon>Leptomonas</taxon>
    </lineage>
</organism>
<feature type="compositionally biased region" description="Low complexity" evidence="7">
    <location>
        <begin position="388"/>
        <end position="405"/>
    </location>
</feature>
<sequence>MNLSAVSAEHTGEKTTSPLPAGDVPAVRVNGAASLHATEALTGRADAPVGDRAAPPGLTASLPGIQVALAGAFPTRSDDAAVAARPSTPPSCLSNSVCSGDLSNPLLVTNRPCSTRRPHVHADGAPLAKMADTHVCDNHHSTTPYGESFSRVAEPSLSYFSPQPHHCSELLKTTVVPAPLVSVLHMAAVPLSPHVPQRSTASDDDGSRGSCPGNEEEKGSGVAAATDFGNRPSDFTFRTNEAQEASEGVDVAESPPPKPSDLRLADPAGNLSSIHGGEHAAVSPAQGVPPECCATGQEGDLPSKTLRSLSRDAPLREPVVSSLSQHHRTRVSTANTADTTGVSLPTPTSPTVKHLEAALTGCTQSRAGPVDDNHYHHTGNRSALAAPSTSLVSAPDASSSLSSPSIAGTRRSLLKPPARLTSWIRSRVSQNKVRFRNGDFNLDLTYITPHIIAMGYPAHGTEYYIRNPIDEVERFFDERHGGHFRLYNLCAERAYDHPHRFHGCFRRFPFDDHNAPPLTLILHFVLDATAFLDADTANVVAVHCKAGKGRTGLMVSCLLFYRYPERFATAEDAIHFFDQQRTSDGEGMTIPSQRRYVSYFERIVREFNGTMPPVQRRLALKDVVIRVAREGTLQHPDDLYFLISDHQQVLLDSRMWFPRGPTRSSVGCIFSFAALKRQFAPAPLVGDVKFAFFRRRPMVLPGKESMACYLWFNTTFCPSVQMVYRVADLDKVDVAAVGKAVMVSLSFTEVAAGDETAAATTPTPQPETDGV</sequence>
<dbReference type="InterPro" id="IPR016130">
    <property type="entry name" value="Tyr_Pase_AS"/>
</dbReference>
<feature type="region of interest" description="Disordered" evidence="7">
    <location>
        <begin position="294"/>
        <end position="352"/>
    </location>
</feature>
<name>A0A0N0DWZ5_LEPPY</name>
<dbReference type="Gene3D" id="3.90.190.10">
    <property type="entry name" value="Protein tyrosine phosphatase superfamily"/>
    <property type="match status" value="1"/>
</dbReference>
<dbReference type="GO" id="GO:0004721">
    <property type="term" value="F:phosphoprotein phosphatase activity"/>
    <property type="evidence" value="ECO:0007669"/>
    <property type="project" value="UniProtKB-KW"/>
</dbReference>
<dbReference type="GO" id="GO:0042995">
    <property type="term" value="C:cell projection"/>
    <property type="evidence" value="ECO:0007669"/>
    <property type="project" value="UniProtKB-ARBA"/>
</dbReference>
<keyword evidence="5" id="KW-0904">Protein phosphatase</keyword>
<dbReference type="AlphaFoldDB" id="A0A0N0DWZ5"/>
<accession>A0A0N0DWZ5</accession>
<dbReference type="Gene3D" id="2.60.40.1110">
    <property type="match status" value="1"/>
</dbReference>
<feature type="domain" description="Tyrosine specific protein phosphatases" evidence="8">
    <location>
        <begin position="522"/>
        <end position="581"/>
    </location>
</feature>
<dbReference type="PROSITE" id="PS50056">
    <property type="entry name" value="TYR_PHOSPHATASE_2"/>
    <property type="match status" value="1"/>
</dbReference>
<evidence type="ECO:0000259" key="8">
    <source>
        <dbReference type="PROSITE" id="PS50056"/>
    </source>
</evidence>
<feature type="compositionally biased region" description="Polar residues" evidence="7">
    <location>
        <begin position="331"/>
        <end position="351"/>
    </location>
</feature>
<feature type="region of interest" description="Disordered" evidence="7">
    <location>
        <begin position="1"/>
        <end position="25"/>
    </location>
</feature>
<dbReference type="SUPFAM" id="SSF52799">
    <property type="entry name" value="(Phosphotyrosine protein) phosphatases II"/>
    <property type="match status" value="1"/>
</dbReference>
<feature type="domain" description="Phosphatase tensin-type" evidence="9">
    <location>
        <begin position="433"/>
        <end position="607"/>
    </location>
</feature>
<dbReference type="InterPro" id="IPR000387">
    <property type="entry name" value="Tyr_Pase_dom"/>
</dbReference>
<dbReference type="GO" id="GO:0005829">
    <property type="term" value="C:cytosol"/>
    <property type="evidence" value="ECO:0007669"/>
    <property type="project" value="TreeGrafter"/>
</dbReference>
<dbReference type="InterPro" id="IPR029023">
    <property type="entry name" value="Tensin_phosphatase"/>
</dbReference>
<dbReference type="InterPro" id="IPR045101">
    <property type="entry name" value="PTP_PTEN"/>
</dbReference>
<evidence type="ECO:0000256" key="3">
    <source>
        <dbReference type="ARBA" id="ARBA00022490"/>
    </source>
</evidence>
<evidence type="ECO:0000256" key="6">
    <source>
        <dbReference type="ARBA" id="ARBA00023098"/>
    </source>
</evidence>
<evidence type="ECO:0000259" key="9">
    <source>
        <dbReference type="PROSITE" id="PS51181"/>
    </source>
</evidence>
<comment type="caution">
    <text evidence="11">The sequence shown here is derived from an EMBL/GenBank/DDBJ whole genome shotgun (WGS) entry which is preliminary data.</text>
</comment>
<feature type="region of interest" description="Disordered" evidence="7">
    <location>
        <begin position="194"/>
        <end position="262"/>
    </location>
</feature>
<dbReference type="PANTHER" id="PTHR12305:SF81">
    <property type="entry name" value="PHOSPHATIDYLINOSITOL 3,4,5-TRISPHOSPHATE 3-PHOSPHATASE AND DUAL-SPECIFICITY PROTEIN PHOSPHATASE PTEN"/>
    <property type="match status" value="1"/>
</dbReference>
<dbReference type="InterPro" id="IPR051281">
    <property type="entry name" value="Dual-spec_lipid-protein_phosph"/>
</dbReference>
<gene>
    <name evidence="11" type="ORF">ABB37_03454</name>
</gene>
<dbReference type="GO" id="GO:0016314">
    <property type="term" value="F:phosphatidylinositol-3,4,5-trisphosphate 3-phosphatase activity"/>
    <property type="evidence" value="ECO:0007669"/>
    <property type="project" value="TreeGrafter"/>
</dbReference>
<dbReference type="SMART" id="SM01326">
    <property type="entry name" value="PTEN_C2"/>
    <property type="match status" value="1"/>
</dbReference>
<dbReference type="CDD" id="cd14509">
    <property type="entry name" value="PTP_PTEN"/>
    <property type="match status" value="1"/>
</dbReference>
<dbReference type="InterPro" id="IPR029021">
    <property type="entry name" value="Prot-tyrosine_phosphatase-like"/>
</dbReference>
<evidence type="ECO:0000256" key="7">
    <source>
        <dbReference type="SAM" id="MobiDB-lite"/>
    </source>
</evidence>
<comment type="similarity">
    <text evidence="2">Belongs to the PTEN phosphatase protein family.</text>
</comment>
<comment type="subcellular location">
    <subcellularLocation>
        <location evidence="1">Cytoplasm</location>
    </subcellularLocation>
</comment>
<dbReference type="OMA" id="CYLWFNT"/>
<keyword evidence="3" id="KW-0963">Cytoplasm</keyword>
<evidence type="ECO:0000256" key="4">
    <source>
        <dbReference type="ARBA" id="ARBA00022801"/>
    </source>
</evidence>
<proteinExistence type="inferred from homology"/>
<dbReference type="GO" id="GO:0050793">
    <property type="term" value="P:regulation of developmental process"/>
    <property type="evidence" value="ECO:0007669"/>
    <property type="project" value="UniProtKB-ARBA"/>
</dbReference>
<feature type="region of interest" description="Disordered" evidence="7">
    <location>
        <begin position="364"/>
        <end position="410"/>
    </location>
</feature>
<dbReference type="PANTHER" id="PTHR12305">
    <property type="entry name" value="PHOSPHATASE WITH HOMOLOGY TO TENSIN"/>
    <property type="match status" value="1"/>
</dbReference>
<evidence type="ECO:0000256" key="5">
    <source>
        <dbReference type="ARBA" id="ARBA00022912"/>
    </source>
</evidence>
<reference evidence="11 12" key="1">
    <citation type="submission" date="2015-07" db="EMBL/GenBank/DDBJ databases">
        <title>High-quality genome of monoxenous trypanosomatid Leptomonas pyrrhocoris.</title>
        <authorList>
            <person name="Flegontov P."/>
            <person name="Butenko A."/>
            <person name="Firsov S."/>
            <person name="Vlcek C."/>
            <person name="Logacheva M.D."/>
            <person name="Field M."/>
            <person name="Filatov D."/>
            <person name="Flegontova O."/>
            <person name="Gerasimov E."/>
            <person name="Jackson A.P."/>
            <person name="Kelly S."/>
            <person name="Opperdoes F."/>
            <person name="O'Reilly A."/>
            <person name="Votypka J."/>
            <person name="Yurchenko V."/>
            <person name="Lukes J."/>
        </authorList>
    </citation>
    <scope>NUCLEOTIDE SEQUENCE [LARGE SCALE GENOMIC DNA]</scope>
    <source>
        <strain evidence="11">H10</strain>
    </source>
</reference>
<protein>
    <submittedName>
        <fullName evidence="11">Putative tyrosine phosphatase</fullName>
    </submittedName>
</protein>
<keyword evidence="12" id="KW-1185">Reference proteome</keyword>
<dbReference type="PROSITE" id="PS51181">
    <property type="entry name" value="PPASE_TENSIN"/>
    <property type="match status" value="1"/>
</dbReference>
<evidence type="ECO:0000259" key="10">
    <source>
        <dbReference type="PROSITE" id="PS51182"/>
    </source>
</evidence>
<dbReference type="InterPro" id="IPR014020">
    <property type="entry name" value="Tensin_C2-dom"/>
</dbReference>
<evidence type="ECO:0000313" key="12">
    <source>
        <dbReference type="Proteomes" id="UP000037923"/>
    </source>
</evidence>
<feature type="domain" description="C2 tensin-type" evidence="10">
    <location>
        <begin position="615"/>
        <end position="750"/>
    </location>
</feature>
<evidence type="ECO:0000256" key="2">
    <source>
        <dbReference type="ARBA" id="ARBA00007881"/>
    </source>
</evidence>
<evidence type="ECO:0000313" key="11">
    <source>
        <dbReference type="EMBL" id="KPA82371.1"/>
    </source>
</evidence>
<dbReference type="PROSITE" id="PS00383">
    <property type="entry name" value="TYR_PHOSPHATASE_1"/>
    <property type="match status" value="1"/>
</dbReference>
<dbReference type="PROSITE" id="PS51182">
    <property type="entry name" value="C2_TENSIN"/>
    <property type="match status" value="1"/>
</dbReference>
<dbReference type="OrthoDB" id="16692at2759"/>
<dbReference type="EMBL" id="LGTL01000005">
    <property type="protein sequence ID" value="KPA82371.1"/>
    <property type="molecule type" value="Genomic_DNA"/>
</dbReference>
<dbReference type="VEuPathDB" id="TriTrypDB:LpyrH10_05_3140"/>
<dbReference type="Pfam" id="PF22785">
    <property type="entry name" value="Tc-R-P"/>
    <property type="match status" value="1"/>
</dbReference>
<keyword evidence="6" id="KW-0443">Lipid metabolism</keyword>
<dbReference type="Proteomes" id="UP000037923">
    <property type="component" value="Unassembled WGS sequence"/>
</dbReference>
<dbReference type="RefSeq" id="XP_015660810.1">
    <property type="nucleotide sequence ID" value="XM_015800803.1"/>
</dbReference>
<dbReference type="GO" id="GO:0006629">
    <property type="term" value="P:lipid metabolic process"/>
    <property type="evidence" value="ECO:0007669"/>
    <property type="project" value="UniProtKB-KW"/>
</dbReference>
<dbReference type="GeneID" id="26903745"/>